<evidence type="ECO:0000313" key="1">
    <source>
        <dbReference type="EMBL" id="SCW17406.1"/>
    </source>
</evidence>
<dbReference type="AlphaFoldDB" id="A0AB74ETM8"/>
<dbReference type="EMBL" id="FMTB01000078">
    <property type="protein sequence ID" value="SCW17406.1"/>
    <property type="molecule type" value="Genomic_DNA"/>
</dbReference>
<sequence>MFLLAEFLGIPTKKRSIKMIELQLHELKLVSGGGPVTDNIAGNVANAATTKGGPTWGDFVAIPAAAATVHFLPKNFFGAIWCKWCIQSDS</sequence>
<organism evidence="1 2">
    <name type="scientific">Neisseria gonorrhoeae</name>
    <dbReference type="NCBI Taxonomy" id="485"/>
    <lineage>
        <taxon>Bacteria</taxon>
        <taxon>Pseudomonadati</taxon>
        <taxon>Pseudomonadota</taxon>
        <taxon>Betaproteobacteria</taxon>
        <taxon>Neisseriales</taxon>
        <taxon>Neisseriaceae</taxon>
        <taxon>Neisseria</taxon>
    </lineage>
</organism>
<gene>
    <name evidence="1" type="ORF">ESCNG_80059</name>
</gene>
<proteinExistence type="predicted"/>
<accession>A0AB74ETM8</accession>
<dbReference type="Proteomes" id="UP000182484">
    <property type="component" value="Unassembled WGS sequence"/>
</dbReference>
<name>A0AB74ETM8_NEIGO</name>
<reference evidence="1 2" key="1">
    <citation type="submission" date="2016-09" db="EMBL/GenBank/DDBJ databases">
        <authorList>
            <person name="Kumanski S."/>
            <person name="Beatrice B."/>
        </authorList>
    </citation>
    <scope>NUCLEOTIDE SEQUENCE [LARGE SCALE GENOMIC DNA]</scope>
    <source>
        <strain evidence="1">Mankind</strain>
    </source>
</reference>
<protein>
    <submittedName>
        <fullName evidence="1">Uncharacterized protein</fullName>
    </submittedName>
</protein>
<comment type="caution">
    <text evidence="1">The sequence shown here is derived from an EMBL/GenBank/DDBJ whole genome shotgun (WGS) entry which is preliminary data.</text>
</comment>
<evidence type="ECO:0000313" key="2">
    <source>
        <dbReference type="Proteomes" id="UP000182484"/>
    </source>
</evidence>